<keyword evidence="4 7" id="KW-0067">ATP-binding</keyword>
<proteinExistence type="inferred from homology"/>
<dbReference type="InterPro" id="IPR000120">
    <property type="entry name" value="Amidase"/>
</dbReference>
<keyword evidence="3 7" id="KW-0547">Nucleotide-binding</keyword>
<dbReference type="AlphaFoldDB" id="A0A1F5VFJ6"/>
<organism evidence="10 11">
    <name type="scientific">Candidatus Giovannonibacteria bacterium RIFCSPHIGHO2_01_FULL_45_23</name>
    <dbReference type="NCBI Taxonomy" id="1798325"/>
    <lineage>
        <taxon>Bacteria</taxon>
        <taxon>Candidatus Giovannoniibacteriota</taxon>
    </lineage>
</organism>
<reference evidence="10 11" key="1">
    <citation type="journal article" date="2016" name="Nat. Commun.">
        <title>Thousands of microbial genomes shed light on interconnected biogeochemical processes in an aquifer system.</title>
        <authorList>
            <person name="Anantharaman K."/>
            <person name="Brown C.T."/>
            <person name="Hug L.A."/>
            <person name="Sharon I."/>
            <person name="Castelle C.J."/>
            <person name="Probst A.J."/>
            <person name="Thomas B.C."/>
            <person name="Singh A."/>
            <person name="Wilkins M.J."/>
            <person name="Karaoz U."/>
            <person name="Brodie E.L."/>
            <person name="Williams K.H."/>
            <person name="Hubbard S.S."/>
            <person name="Banfield J.F."/>
        </authorList>
    </citation>
    <scope>NUCLEOTIDE SEQUENCE [LARGE SCALE GENOMIC DNA]</scope>
</reference>
<dbReference type="STRING" id="1798325.A2834_01100"/>
<evidence type="ECO:0000259" key="9">
    <source>
        <dbReference type="Pfam" id="PF01425"/>
    </source>
</evidence>
<dbReference type="GO" id="GO:0050567">
    <property type="term" value="F:glutaminyl-tRNA synthase (glutamine-hydrolyzing) activity"/>
    <property type="evidence" value="ECO:0007669"/>
    <property type="project" value="UniProtKB-UniRule"/>
</dbReference>
<dbReference type="PANTHER" id="PTHR11895">
    <property type="entry name" value="TRANSAMIDASE"/>
    <property type="match status" value="1"/>
</dbReference>
<comment type="function">
    <text evidence="7">Allows the formation of correctly charged Gln-tRNA(Gln) through the transamidation of misacylated Glu-tRNA(Gln) in organisms which lack glutaminyl-tRNA synthetase. The reaction takes place in the presence of glutamine and ATP through an activated gamma-phospho-Glu-tRNA(Gln).</text>
</comment>
<evidence type="ECO:0000313" key="11">
    <source>
        <dbReference type="Proteomes" id="UP000179251"/>
    </source>
</evidence>
<dbReference type="GO" id="GO:0005524">
    <property type="term" value="F:ATP binding"/>
    <property type="evidence" value="ECO:0007669"/>
    <property type="project" value="UniProtKB-KW"/>
</dbReference>
<evidence type="ECO:0000256" key="3">
    <source>
        <dbReference type="ARBA" id="ARBA00022741"/>
    </source>
</evidence>
<dbReference type="InterPro" id="IPR036928">
    <property type="entry name" value="AS_sf"/>
</dbReference>
<dbReference type="GO" id="GO:0030956">
    <property type="term" value="C:glutamyl-tRNA(Gln) amidotransferase complex"/>
    <property type="evidence" value="ECO:0007669"/>
    <property type="project" value="InterPro"/>
</dbReference>
<accession>A0A1F5VFJ6</accession>
<keyword evidence="2 7" id="KW-0436">Ligase</keyword>
<dbReference type="HAMAP" id="MF_00120">
    <property type="entry name" value="GatA"/>
    <property type="match status" value="1"/>
</dbReference>
<dbReference type="InterPro" id="IPR023631">
    <property type="entry name" value="Amidase_dom"/>
</dbReference>
<protein>
    <recommendedName>
        <fullName evidence="7">Glutamyl-tRNA(Gln) amidotransferase subunit A</fullName>
        <shortName evidence="7">Glu-ADT subunit A</shortName>
        <ecNumber evidence="7">6.3.5.7</ecNumber>
    </recommendedName>
</protein>
<keyword evidence="5 7" id="KW-0648">Protein biosynthesis</keyword>
<comment type="catalytic activity">
    <reaction evidence="6 7">
        <text>L-glutamyl-tRNA(Gln) + L-glutamine + ATP + H2O = L-glutaminyl-tRNA(Gln) + L-glutamate + ADP + phosphate + H(+)</text>
        <dbReference type="Rhea" id="RHEA:17521"/>
        <dbReference type="Rhea" id="RHEA-COMP:9681"/>
        <dbReference type="Rhea" id="RHEA-COMP:9684"/>
        <dbReference type="ChEBI" id="CHEBI:15377"/>
        <dbReference type="ChEBI" id="CHEBI:15378"/>
        <dbReference type="ChEBI" id="CHEBI:29985"/>
        <dbReference type="ChEBI" id="CHEBI:30616"/>
        <dbReference type="ChEBI" id="CHEBI:43474"/>
        <dbReference type="ChEBI" id="CHEBI:58359"/>
        <dbReference type="ChEBI" id="CHEBI:78520"/>
        <dbReference type="ChEBI" id="CHEBI:78521"/>
        <dbReference type="ChEBI" id="CHEBI:456216"/>
        <dbReference type="EC" id="6.3.5.7"/>
    </reaction>
</comment>
<feature type="active site" description="Charge relay system" evidence="7">
    <location>
        <position position="156"/>
    </location>
</feature>
<dbReference type="PROSITE" id="PS00571">
    <property type="entry name" value="AMIDASES"/>
    <property type="match status" value="1"/>
</dbReference>
<feature type="active site" description="Acyl-ester intermediate" evidence="7">
    <location>
        <position position="180"/>
    </location>
</feature>
<evidence type="ECO:0000256" key="7">
    <source>
        <dbReference type="HAMAP-Rule" id="MF_00120"/>
    </source>
</evidence>
<feature type="active site" description="Charge relay system" evidence="7">
    <location>
        <position position="81"/>
    </location>
</feature>
<dbReference type="Pfam" id="PF01425">
    <property type="entry name" value="Amidase"/>
    <property type="match status" value="1"/>
</dbReference>
<evidence type="ECO:0000256" key="8">
    <source>
        <dbReference type="SAM" id="MobiDB-lite"/>
    </source>
</evidence>
<evidence type="ECO:0000256" key="2">
    <source>
        <dbReference type="ARBA" id="ARBA00022598"/>
    </source>
</evidence>
<dbReference type="PANTHER" id="PTHR11895:SF151">
    <property type="entry name" value="GLUTAMYL-TRNA(GLN) AMIDOTRANSFERASE SUBUNIT A"/>
    <property type="match status" value="1"/>
</dbReference>
<evidence type="ECO:0000256" key="4">
    <source>
        <dbReference type="ARBA" id="ARBA00022840"/>
    </source>
</evidence>
<dbReference type="GO" id="GO:0006412">
    <property type="term" value="P:translation"/>
    <property type="evidence" value="ECO:0007669"/>
    <property type="project" value="UniProtKB-UniRule"/>
</dbReference>
<dbReference type="NCBIfam" id="TIGR00132">
    <property type="entry name" value="gatA"/>
    <property type="match status" value="1"/>
</dbReference>
<dbReference type="EMBL" id="MFHD01000021">
    <property type="protein sequence ID" value="OGF62229.1"/>
    <property type="molecule type" value="Genomic_DNA"/>
</dbReference>
<comment type="similarity">
    <text evidence="1 7">Belongs to the amidase family. GatA subfamily.</text>
</comment>
<dbReference type="SUPFAM" id="SSF75304">
    <property type="entry name" value="Amidase signature (AS) enzymes"/>
    <property type="match status" value="1"/>
</dbReference>
<name>A0A1F5VFJ6_9BACT</name>
<comment type="caution">
    <text evidence="10">The sequence shown here is derived from an EMBL/GenBank/DDBJ whole genome shotgun (WGS) entry which is preliminary data.</text>
</comment>
<dbReference type="InterPro" id="IPR020556">
    <property type="entry name" value="Amidase_CS"/>
</dbReference>
<gene>
    <name evidence="7" type="primary">gatA</name>
    <name evidence="10" type="ORF">A2834_01100</name>
</gene>
<feature type="domain" description="Amidase" evidence="9">
    <location>
        <begin position="26"/>
        <end position="447"/>
    </location>
</feature>
<dbReference type="Proteomes" id="UP000179251">
    <property type="component" value="Unassembled WGS sequence"/>
</dbReference>
<evidence type="ECO:0000256" key="5">
    <source>
        <dbReference type="ARBA" id="ARBA00022917"/>
    </source>
</evidence>
<dbReference type="EC" id="6.3.5.7" evidence="7"/>
<comment type="subunit">
    <text evidence="7">Heterotrimer of A, B and C subunits.</text>
</comment>
<dbReference type="Gene3D" id="3.90.1300.10">
    <property type="entry name" value="Amidase signature (AS) domain"/>
    <property type="match status" value="1"/>
</dbReference>
<evidence type="ECO:0000256" key="6">
    <source>
        <dbReference type="ARBA" id="ARBA00047407"/>
    </source>
</evidence>
<sequence length="469" mass="50695">MLCREKTMTIKALHEALKNKKVSAREVVISYLDKIKEKNGELNVYLEVFENDALKQAKEIDERIASGETPGELWGVPLAIKDNILIRGKIASAASKILGNYVASYDACVVEKLKKAGAIFLGRTNMDEFAMGSSTENSAYGPTKNPREASRVPGGSSGGSAAAVAGGLAMAALGSDTGGSIRQPAAFCGVVGLKPTYGAVSRYGLIAMASSLDQIGPIAQTVEDAEILFKAIRGKDEMDSTSLEIRNSKLEIKKIGIPKEYFSAGGVSAFGGGDSLDPQIQKTIDEIVKKLSQNYEIREISLPHTKYALACYYVIMPAEVSSNMARYDGIRYGVRQDAENLAETYKKSRGSGIGLEVRRRILLGTYVLSAGYYDAYYARAQKVRCLIAEEFKSAFEEVDVILAPTAPTPPFKIGEKINDPLTMYLSDIYTIPANLAGVPALTLPSGAQLVAPHFEEKKLFEVGKFIEHG</sequence>
<feature type="region of interest" description="Disordered" evidence="8">
    <location>
        <begin position="136"/>
        <end position="157"/>
    </location>
</feature>
<dbReference type="InterPro" id="IPR004412">
    <property type="entry name" value="GatA"/>
</dbReference>
<evidence type="ECO:0000313" key="10">
    <source>
        <dbReference type="EMBL" id="OGF62229.1"/>
    </source>
</evidence>
<evidence type="ECO:0000256" key="1">
    <source>
        <dbReference type="ARBA" id="ARBA00008069"/>
    </source>
</evidence>